<accession>A0A4P7N6M2</accession>
<gene>
    <name evidence="2" type="ORF">PoMZ_02176</name>
</gene>
<feature type="region of interest" description="Disordered" evidence="1">
    <location>
        <begin position="1"/>
        <end position="133"/>
    </location>
</feature>
<dbReference type="Proteomes" id="UP000294847">
    <property type="component" value="Chromosome 2"/>
</dbReference>
<sequence length="175" mass="19756">MNTTVLAWSSSKEAGRDNPLCLSPSEPQRGRKRVRSHLPVMRPLHHEPSCESTLRGRRRNRSNSPIGTVSPRNTSIAARDRRQSPLKQRHVSIIQQQHNTRRSQCPSRSRSANAPPGSTGAQRRRQRTRSRSRVHRLEGMFSTLEMNSPLQFEVLINEPSLGSVAVESGGRPEDR</sequence>
<feature type="compositionally biased region" description="Basic residues" evidence="1">
    <location>
        <begin position="122"/>
        <end position="133"/>
    </location>
</feature>
<evidence type="ECO:0000256" key="1">
    <source>
        <dbReference type="SAM" id="MobiDB-lite"/>
    </source>
</evidence>
<reference evidence="2 3" key="1">
    <citation type="journal article" date="2019" name="Mol. Biol. Evol.">
        <title>Blast fungal genomes show frequent chromosomal changes, gene gains and losses, and effector gene turnover.</title>
        <authorList>
            <person name="Gomez Luciano L.B."/>
            <person name="Jason Tsai I."/>
            <person name="Chuma I."/>
            <person name="Tosa Y."/>
            <person name="Chen Y.H."/>
            <person name="Li J.Y."/>
            <person name="Li M.Y."/>
            <person name="Jade Lu M.Y."/>
            <person name="Nakayashiki H."/>
            <person name="Li W.H."/>
        </authorList>
    </citation>
    <scope>NUCLEOTIDE SEQUENCE [LARGE SCALE GENOMIC DNA]</scope>
    <source>
        <strain evidence="2">MZ5-1-6</strain>
    </source>
</reference>
<dbReference type="AlphaFoldDB" id="A0A4P7N6M2"/>
<proteinExistence type="predicted"/>
<feature type="compositionally biased region" description="Polar residues" evidence="1">
    <location>
        <begin position="93"/>
        <end position="112"/>
    </location>
</feature>
<name>A0A4P7N6M2_PYROR</name>
<feature type="compositionally biased region" description="Polar residues" evidence="1">
    <location>
        <begin position="62"/>
        <end position="76"/>
    </location>
</feature>
<evidence type="ECO:0000313" key="3">
    <source>
        <dbReference type="Proteomes" id="UP000294847"/>
    </source>
</evidence>
<dbReference type="EMBL" id="CP034205">
    <property type="protein sequence ID" value="QBZ57252.1"/>
    <property type="molecule type" value="Genomic_DNA"/>
</dbReference>
<evidence type="ECO:0000313" key="2">
    <source>
        <dbReference type="EMBL" id="QBZ57252.1"/>
    </source>
</evidence>
<feature type="compositionally biased region" description="Polar residues" evidence="1">
    <location>
        <begin position="1"/>
        <end position="12"/>
    </location>
</feature>
<protein>
    <submittedName>
        <fullName evidence="2">Uncharacterized protein</fullName>
    </submittedName>
</protein>
<organism evidence="2 3">
    <name type="scientific">Pyricularia oryzae</name>
    <name type="common">Rice blast fungus</name>
    <name type="synonym">Magnaporthe oryzae</name>
    <dbReference type="NCBI Taxonomy" id="318829"/>
    <lineage>
        <taxon>Eukaryota</taxon>
        <taxon>Fungi</taxon>
        <taxon>Dikarya</taxon>
        <taxon>Ascomycota</taxon>
        <taxon>Pezizomycotina</taxon>
        <taxon>Sordariomycetes</taxon>
        <taxon>Sordariomycetidae</taxon>
        <taxon>Magnaporthales</taxon>
        <taxon>Pyriculariaceae</taxon>
        <taxon>Pyricularia</taxon>
    </lineage>
</organism>